<dbReference type="InterPro" id="IPR050528">
    <property type="entry name" value="L-type_Lectin-RKs"/>
</dbReference>
<dbReference type="InterPro" id="IPR001245">
    <property type="entry name" value="Ser-Thr/Tyr_kinase_cat_dom"/>
</dbReference>
<evidence type="ECO:0000256" key="10">
    <source>
        <dbReference type="ARBA" id="ARBA00022777"/>
    </source>
</evidence>
<dbReference type="Pfam" id="PF07714">
    <property type="entry name" value="PK_Tyr_Ser-Thr"/>
    <property type="match status" value="1"/>
</dbReference>
<dbReference type="EMBL" id="JADBGQ010000005">
    <property type="protein sequence ID" value="KAG5395783.1"/>
    <property type="molecule type" value="Genomic_DNA"/>
</dbReference>
<keyword evidence="10" id="KW-0418">Kinase</keyword>
<evidence type="ECO:0000256" key="5">
    <source>
        <dbReference type="ARBA" id="ARBA00022679"/>
    </source>
</evidence>
<dbReference type="PANTHER" id="PTHR27007">
    <property type="match status" value="1"/>
</dbReference>
<feature type="transmembrane region" description="Helical" evidence="16">
    <location>
        <begin position="277"/>
        <end position="301"/>
    </location>
</feature>
<keyword evidence="14" id="KW-0675">Receptor</keyword>
<dbReference type="PROSITE" id="PS50011">
    <property type="entry name" value="PROTEIN_KINASE_DOM"/>
    <property type="match status" value="1"/>
</dbReference>
<protein>
    <recommendedName>
        <fullName evidence="18">Protein kinase domain-containing protein</fullName>
    </recommendedName>
</protein>
<evidence type="ECO:0000256" key="3">
    <source>
        <dbReference type="ARBA" id="ARBA00010217"/>
    </source>
</evidence>
<dbReference type="Gene3D" id="3.30.200.20">
    <property type="entry name" value="Phosphorylase Kinase, domain 1"/>
    <property type="match status" value="1"/>
</dbReference>
<reference evidence="19 20" key="1">
    <citation type="submission" date="2021-03" db="EMBL/GenBank/DDBJ databases">
        <authorList>
            <person name="King G.J."/>
            <person name="Bancroft I."/>
            <person name="Baten A."/>
            <person name="Bloomfield J."/>
            <person name="Borpatragohain P."/>
            <person name="He Z."/>
            <person name="Irish N."/>
            <person name="Irwin J."/>
            <person name="Liu K."/>
            <person name="Mauleon R.P."/>
            <person name="Moore J."/>
            <person name="Morris R."/>
            <person name="Ostergaard L."/>
            <person name="Wang B."/>
            <person name="Wells R."/>
        </authorList>
    </citation>
    <scope>NUCLEOTIDE SEQUENCE [LARGE SCALE GENOMIC DNA]</scope>
    <source>
        <strain evidence="19">R-o-18</strain>
        <tissue evidence="19">Leaf</tissue>
    </source>
</reference>
<evidence type="ECO:0000256" key="1">
    <source>
        <dbReference type="ARBA" id="ARBA00004479"/>
    </source>
</evidence>
<evidence type="ECO:0000313" key="20">
    <source>
        <dbReference type="Proteomes" id="UP000823674"/>
    </source>
</evidence>
<dbReference type="Gene3D" id="1.10.510.10">
    <property type="entry name" value="Transferase(Phosphotransferase) domain 1"/>
    <property type="match status" value="1"/>
</dbReference>
<dbReference type="InterPro" id="IPR011009">
    <property type="entry name" value="Kinase-like_dom_sf"/>
</dbReference>
<evidence type="ECO:0000256" key="14">
    <source>
        <dbReference type="ARBA" id="ARBA00023170"/>
    </source>
</evidence>
<dbReference type="CDD" id="cd06899">
    <property type="entry name" value="lectin_legume_LecRK_Arcelin_ConA"/>
    <property type="match status" value="1"/>
</dbReference>
<dbReference type="Pfam" id="PF00139">
    <property type="entry name" value="Lectin_legB"/>
    <property type="match status" value="1"/>
</dbReference>
<keyword evidence="8" id="KW-0430">Lectin</keyword>
<keyword evidence="4" id="KW-0723">Serine/threonine-protein kinase</keyword>
<dbReference type="PROSITE" id="PS00108">
    <property type="entry name" value="PROTEIN_KINASE_ST"/>
    <property type="match status" value="1"/>
</dbReference>
<evidence type="ECO:0000256" key="17">
    <source>
        <dbReference type="SAM" id="SignalP"/>
    </source>
</evidence>
<proteinExistence type="inferred from homology"/>
<feature type="binding site" evidence="15">
    <location>
        <position position="362"/>
    </location>
    <ligand>
        <name>ATP</name>
        <dbReference type="ChEBI" id="CHEBI:30616"/>
    </ligand>
</feature>
<accession>A0ABQ7MAH5</accession>
<dbReference type="SMART" id="SM00220">
    <property type="entry name" value="S_TKc"/>
    <property type="match status" value="1"/>
</dbReference>
<organism evidence="19 20">
    <name type="scientific">Brassica rapa subsp. trilocularis</name>
    <dbReference type="NCBI Taxonomy" id="1813537"/>
    <lineage>
        <taxon>Eukaryota</taxon>
        <taxon>Viridiplantae</taxon>
        <taxon>Streptophyta</taxon>
        <taxon>Embryophyta</taxon>
        <taxon>Tracheophyta</taxon>
        <taxon>Spermatophyta</taxon>
        <taxon>Magnoliopsida</taxon>
        <taxon>eudicotyledons</taxon>
        <taxon>Gunneridae</taxon>
        <taxon>Pentapetalae</taxon>
        <taxon>rosids</taxon>
        <taxon>malvids</taxon>
        <taxon>Brassicales</taxon>
        <taxon>Brassicaceae</taxon>
        <taxon>Brassiceae</taxon>
        <taxon>Brassica</taxon>
    </lineage>
</organism>
<evidence type="ECO:0000313" key="19">
    <source>
        <dbReference type="EMBL" id="KAG5395783.1"/>
    </source>
</evidence>
<feature type="domain" description="Protein kinase" evidence="18">
    <location>
        <begin position="333"/>
        <end position="576"/>
    </location>
</feature>
<feature type="transmembrane region" description="Helical" evidence="16">
    <location>
        <begin position="244"/>
        <end position="265"/>
    </location>
</feature>
<comment type="caution">
    <text evidence="19">The sequence shown here is derived from an EMBL/GenBank/DDBJ whole genome shotgun (WGS) entry which is preliminary data.</text>
</comment>
<dbReference type="Gene3D" id="2.60.120.200">
    <property type="match status" value="1"/>
</dbReference>
<dbReference type="SUPFAM" id="SSF56112">
    <property type="entry name" value="Protein kinase-like (PK-like)"/>
    <property type="match status" value="1"/>
</dbReference>
<keyword evidence="9 15" id="KW-0547">Nucleotide-binding</keyword>
<dbReference type="InterPro" id="IPR013320">
    <property type="entry name" value="ConA-like_dom_sf"/>
</dbReference>
<sequence length="576" mass="64649">MSHKIISQFVFIFVLFCCTDTSHGKLIMEESAGHMNGFTTLTNTKKNSYGQAFNDKPFPFKSSANGTLTSFSFTFFFAIVPEHKNKGSHGMAFVISPTRGIPGASSDQYLGIFNATNNGESSNQIIAVELDVHKDDEFGDINDNHVGININGMKSIISAPAGYYDQKGEFKTLSLISGKLLRITILYSHEERRLNVTLSPPAETYHPKQPLLSLNQDLSPYLKEDMYVGFTASTGYIGAIHYMLIWYAYTFIIVPQLDFAIPIFPPYPKIESHVKRIVLATSLTLTLFVALSASALSIFLYKKHKKVLEVLEEWETACGPHRFAYSELFKATNGFKQILGEGGFGKVFKGTLPGSDAAIAVKRVSRGSSQGMREFLAEVTTIGRLRHPNLVRLLGYCRSRTALLESTFQDHQRRCLCTLLLHHDWLQVVIHRDIKPANVLLNDKMNASLGDFGLAKLHERGHEAQTSRVAGTFGYMAPELFLAVEECLSHELSQNRLAVLADWVVNRWEQGDITEAVCERIRQDHDKGEVELVLKLGVLCSHQDEEVRPDITEKKEKWYEKYSEVLDSVTMMGVCK</sequence>
<dbReference type="InterPro" id="IPR008271">
    <property type="entry name" value="Ser/Thr_kinase_AS"/>
</dbReference>
<keyword evidence="12 16" id="KW-1133">Transmembrane helix</keyword>
<evidence type="ECO:0000256" key="16">
    <source>
        <dbReference type="SAM" id="Phobius"/>
    </source>
</evidence>
<evidence type="ECO:0000256" key="9">
    <source>
        <dbReference type="ARBA" id="ARBA00022741"/>
    </source>
</evidence>
<evidence type="ECO:0000256" key="11">
    <source>
        <dbReference type="ARBA" id="ARBA00022840"/>
    </source>
</evidence>
<keyword evidence="5" id="KW-0808">Transferase</keyword>
<keyword evidence="11 15" id="KW-0067">ATP-binding</keyword>
<dbReference type="Proteomes" id="UP000823674">
    <property type="component" value="Chromosome A05"/>
</dbReference>
<dbReference type="InterPro" id="IPR017441">
    <property type="entry name" value="Protein_kinase_ATP_BS"/>
</dbReference>
<evidence type="ECO:0000256" key="6">
    <source>
        <dbReference type="ARBA" id="ARBA00022692"/>
    </source>
</evidence>
<gene>
    <name evidence="19" type="primary">A05p005240.1_BraROA</name>
    <name evidence="19" type="ORF">IGI04_017597</name>
</gene>
<comment type="subcellular location">
    <subcellularLocation>
        <location evidence="1">Membrane</location>
        <topology evidence="1">Single-pass type I membrane protein</topology>
    </subcellularLocation>
</comment>
<dbReference type="Pfam" id="PF00069">
    <property type="entry name" value="Pkinase"/>
    <property type="match status" value="1"/>
</dbReference>
<dbReference type="InterPro" id="IPR000719">
    <property type="entry name" value="Prot_kinase_dom"/>
</dbReference>
<evidence type="ECO:0000256" key="12">
    <source>
        <dbReference type="ARBA" id="ARBA00022989"/>
    </source>
</evidence>
<evidence type="ECO:0000256" key="15">
    <source>
        <dbReference type="PROSITE-ProRule" id="PRU10141"/>
    </source>
</evidence>
<dbReference type="InterPro" id="IPR001220">
    <property type="entry name" value="Legume_lectin_dom"/>
</dbReference>
<evidence type="ECO:0000256" key="7">
    <source>
        <dbReference type="ARBA" id="ARBA00022729"/>
    </source>
</evidence>
<comment type="similarity">
    <text evidence="3">In the C-terminal section; belongs to the protein kinase superfamily. Ser/Thr protein kinase family.</text>
</comment>
<keyword evidence="13 16" id="KW-0472">Membrane</keyword>
<comment type="similarity">
    <text evidence="2">In the N-terminal section; belongs to the leguminous lectin family.</text>
</comment>
<keyword evidence="20" id="KW-1185">Reference proteome</keyword>
<evidence type="ECO:0000256" key="2">
    <source>
        <dbReference type="ARBA" id="ARBA00008536"/>
    </source>
</evidence>
<evidence type="ECO:0000256" key="13">
    <source>
        <dbReference type="ARBA" id="ARBA00023136"/>
    </source>
</evidence>
<feature type="chain" id="PRO_5046770951" description="Protein kinase domain-containing protein" evidence="17">
    <location>
        <begin position="25"/>
        <end position="576"/>
    </location>
</feature>
<evidence type="ECO:0000256" key="4">
    <source>
        <dbReference type="ARBA" id="ARBA00022527"/>
    </source>
</evidence>
<dbReference type="SUPFAM" id="SSF49899">
    <property type="entry name" value="Concanavalin A-like lectins/glucanases"/>
    <property type="match status" value="1"/>
</dbReference>
<name>A0ABQ7MAH5_BRACM</name>
<dbReference type="PROSITE" id="PS00107">
    <property type="entry name" value="PROTEIN_KINASE_ATP"/>
    <property type="match status" value="1"/>
</dbReference>
<keyword evidence="6 16" id="KW-0812">Transmembrane</keyword>
<keyword evidence="7 17" id="KW-0732">Signal</keyword>
<feature type="signal peptide" evidence="17">
    <location>
        <begin position="1"/>
        <end position="24"/>
    </location>
</feature>
<evidence type="ECO:0000256" key="8">
    <source>
        <dbReference type="ARBA" id="ARBA00022734"/>
    </source>
</evidence>
<evidence type="ECO:0000259" key="18">
    <source>
        <dbReference type="PROSITE" id="PS50011"/>
    </source>
</evidence>